<gene>
    <name evidence="1" type="ORF">EGYM00163_LOCUS17401</name>
</gene>
<dbReference type="AlphaFoldDB" id="A0A7S4FNU8"/>
<protein>
    <submittedName>
        <fullName evidence="1">Uncharacterized protein</fullName>
    </submittedName>
</protein>
<name>A0A7S4FNU8_9EUGL</name>
<sequence length="110" mass="12512">MPHRIPRGADLQRTTDTTDTAIAQPNFVNYSFPCYFFHLLCTFSVAAALQVSLEKWCVRQIGQMITAWGQWAVELLQCTAWGQLAVELLQCNTPSRSCCTNKIFCIAMYR</sequence>
<reference evidence="1" key="1">
    <citation type="submission" date="2021-01" db="EMBL/GenBank/DDBJ databases">
        <authorList>
            <person name="Corre E."/>
            <person name="Pelletier E."/>
            <person name="Niang G."/>
            <person name="Scheremetjew M."/>
            <person name="Finn R."/>
            <person name="Kale V."/>
            <person name="Holt S."/>
            <person name="Cochrane G."/>
            <person name="Meng A."/>
            <person name="Brown T."/>
            <person name="Cohen L."/>
        </authorList>
    </citation>
    <scope>NUCLEOTIDE SEQUENCE</scope>
    <source>
        <strain evidence="1">CCMP1594</strain>
    </source>
</reference>
<accession>A0A7S4FNU8</accession>
<evidence type="ECO:0000313" key="1">
    <source>
        <dbReference type="EMBL" id="CAE0806275.1"/>
    </source>
</evidence>
<organism evidence="1">
    <name type="scientific">Eutreptiella gymnastica</name>
    <dbReference type="NCBI Taxonomy" id="73025"/>
    <lineage>
        <taxon>Eukaryota</taxon>
        <taxon>Discoba</taxon>
        <taxon>Euglenozoa</taxon>
        <taxon>Euglenida</taxon>
        <taxon>Spirocuta</taxon>
        <taxon>Euglenophyceae</taxon>
        <taxon>Eutreptiales</taxon>
        <taxon>Eutreptiaceae</taxon>
        <taxon>Eutreptiella</taxon>
    </lineage>
</organism>
<dbReference type="EMBL" id="HBJA01049132">
    <property type="protein sequence ID" value="CAE0806275.1"/>
    <property type="molecule type" value="Transcribed_RNA"/>
</dbReference>
<proteinExistence type="predicted"/>